<feature type="non-terminal residue" evidence="9">
    <location>
        <position position="1"/>
    </location>
</feature>
<evidence type="ECO:0000256" key="3">
    <source>
        <dbReference type="ARBA" id="ARBA00022723"/>
    </source>
</evidence>
<protein>
    <recommendedName>
        <fullName evidence="2">peptidylamidoglycolate lyase</fullName>
        <ecNumber evidence="2">4.3.2.5</ecNumber>
    </recommendedName>
</protein>
<dbReference type="PROSITE" id="PS51125">
    <property type="entry name" value="NHL"/>
    <property type="match status" value="1"/>
</dbReference>
<evidence type="ECO:0000256" key="4">
    <source>
        <dbReference type="ARBA" id="ARBA00022729"/>
    </source>
</evidence>
<evidence type="ECO:0000256" key="5">
    <source>
        <dbReference type="ARBA" id="ARBA00022737"/>
    </source>
</evidence>
<dbReference type="Gene3D" id="2.120.10.30">
    <property type="entry name" value="TolB, C-terminal domain"/>
    <property type="match status" value="1"/>
</dbReference>
<dbReference type="AlphaFoldDB" id="A0A381ULL2"/>
<dbReference type="GO" id="GO:0046872">
    <property type="term" value="F:metal ion binding"/>
    <property type="evidence" value="ECO:0007669"/>
    <property type="project" value="UniProtKB-KW"/>
</dbReference>
<evidence type="ECO:0000256" key="8">
    <source>
        <dbReference type="ARBA" id="ARBA00023239"/>
    </source>
</evidence>
<keyword evidence="4" id="KW-0732">Signal</keyword>
<evidence type="ECO:0000313" key="9">
    <source>
        <dbReference type="EMBL" id="SVA29062.1"/>
    </source>
</evidence>
<evidence type="ECO:0000256" key="7">
    <source>
        <dbReference type="ARBA" id="ARBA00023180"/>
    </source>
</evidence>
<reference evidence="9" key="1">
    <citation type="submission" date="2018-05" db="EMBL/GenBank/DDBJ databases">
        <authorList>
            <person name="Lanie J.A."/>
            <person name="Ng W.-L."/>
            <person name="Kazmierczak K.M."/>
            <person name="Andrzejewski T.M."/>
            <person name="Davidsen T.M."/>
            <person name="Wayne K.J."/>
            <person name="Tettelin H."/>
            <person name="Glass J.I."/>
            <person name="Rusch D."/>
            <person name="Podicherti R."/>
            <person name="Tsui H.-C.T."/>
            <person name="Winkler M.E."/>
        </authorList>
    </citation>
    <scope>NUCLEOTIDE SEQUENCE</scope>
</reference>
<evidence type="ECO:0000256" key="1">
    <source>
        <dbReference type="ARBA" id="ARBA00001947"/>
    </source>
</evidence>
<keyword evidence="8" id="KW-0456">Lyase</keyword>
<evidence type="ECO:0000256" key="2">
    <source>
        <dbReference type="ARBA" id="ARBA00012343"/>
    </source>
</evidence>
<dbReference type="GO" id="GO:0016020">
    <property type="term" value="C:membrane"/>
    <property type="evidence" value="ECO:0007669"/>
    <property type="project" value="InterPro"/>
</dbReference>
<dbReference type="PANTHER" id="PTHR10680">
    <property type="entry name" value="PEPTIDYL-GLYCINE ALPHA-AMIDATING MONOOXYGENASE"/>
    <property type="match status" value="1"/>
</dbReference>
<dbReference type="GO" id="GO:0004598">
    <property type="term" value="F:peptidylamidoglycolate lyase activity"/>
    <property type="evidence" value="ECO:0007669"/>
    <property type="project" value="UniProtKB-EC"/>
</dbReference>
<sequence>VVEKRTKDGELIYRLGEKGKPAAWQEGDPFNRPTHVAIHPDSGDLFISDGYGNSRVHRYDSDGNYIKSWGEPGSLPGQFSLPHNIAMNGSDKVTVADRENFRLQTFTIDGEFVQQIHSHRPIAIINGNGSDTNLYVAEAGPPPVQEGVRRLGRRVVVMDRNGTEMTRFGDEFGGEGHDQFIAPHAIAVDSEGSVYVAEVSYTAFGSQQDPVREVTSLRKWKRVSG</sequence>
<keyword evidence="6" id="KW-1015">Disulfide bond</keyword>
<dbReference type="PRINTS" id="PR00790">
    <property type="entry name" value="PAMONOXGNASE"/>
</dbReference>
<dbReference type="EMBL" id="UINC01006689">
    <property type="protein sequence ID" value="SVA29062.1"/>
    <property type="molecule type" value="Genomic_DNA"/>
</dbReference>
<dbReference type="SUPFAM" id="SSF63829">
    <property type="entry name" value="Calcium-dependent phosphotriesterase"/>
    <property type="match status" value="1"/>
</dbReference>
<dbReference type="PANTHER" id="PTHR10680:SF38">
    <property type="entry name" value="BLL1368 PROTEIN"/>
    <property type="match status" value="1"/>
</dbReference>
<evidence type="ECO:0000256" key="6">
    <source>
        <dbReference type="ARBA" id="ARBA00023157"/>
    </source>
</evidence>
<gene>
    <name evidence="9" type="ORF">METZ01_LOCUS81916</name>
</gene>
<dbReference type="InterPro" id="IPR000720">
    <property type="entry name" value="PHM/PAL"/>
</dbReference>
<keyword evidence="5" id="KW-0677">Repeat</keyword>
<organism evidence="9">
    <name type="scientific">marine metagenome</name>
    <dbReference type="NCBI Taxonomy" id="408172"/>
    <lineage>
        <taxon>unclassified sequences</taxon>
        <taxon>metagenomes</taxon>
        <taxon>ecological metagenomes</taxon>
    </lineage>
</organism>
<keyword evidence="3" id="KW-0479">Metal-binding</keyword>
<comment type="cofactor">
    <cofactor evidence="1">
        <name>Zn(2+)</name>
        <dbReference type="ChEBI" id="CHEBI:29105"/>
    </cofactor>
</comment>
<dbReference type="EC" id="4.3.2.5" evidence="2"/>
<dbReference type="GO" id="GO:0006518">
    <property type="term" value="P:peptide metabolic process"/>
    <property type="evidence" value="ECO:0007669"/>
    <property type="project" value="InterPro"/>
</dbReference>
<name>A0A381ULL2_9ZZZZ</name>
<dbReference type="InterPro" id="IPR011042">
    <property type="entry name" value="6-blade_b-propeller_TolB-like"/>
</dbReference>
<proteinExistence type="predicted"/>
<accession>A0A381ULL2</accession>
<keyword evidence="7" id="KW-0325">Glycoprotein</keyword>
<dbReference type="InterPro" id="IPR001258">
    <property type="entry name" value="NHL_repeat"/>
</dbReference>